<comment type="catalytic activity">
    <reaction evidence="1">
        <text>a 4-O-methyl-thymidine in DNA + L-cysteinyl-[protein] = a thymidine in DNA + S-methyl-L-cysteinyl-[protein]</text>
        <dbReference type="Rhea" id="RHEA:53428"/>
        <dbReference type="Rhea" id="RHEA-COMP:10131"/>
        <dbReference type="Rhea" id="RHEA-COMP:10132"/>
        <dbReference type="Rhea" id="RHEA-COMP:13555"/>
        <dbReference type="Rhea" id="RHEA-COMP:13556"/>
        <dbReference type="ChEBI" id="CHEBI:29950"/>
        <dbReference type="ChEBI" id="CHEBI:82612"/>
        <dbReference type="ChEBI" id="CHEBI:137386"/>
        <dbReference type="ChEBI" id="CHEBI:137387"/>
        <dbReference type="EC" id="2.1.1.63"/>
    </reaction>
</comment>
<evidence type="ECO:0000256" key="7">
    <source>
        <dbReference type="ARBA" id="ARBA00023204"/>
    </source>
</evidence>
<organism evidence="10 11">
    <name type="scientific">Mucilaginibacter antarcticus</name>
    <dbReference type="NCBI Taxonomy" id="1855725"/>
    <lineage>
        <taxon>Bacteria</taxon>
        <taxon>Pseudomonadati</taxon>
        <taxon>Bacteroidota</taxon>
        <taxon>Sphingobacteriia</taxon>
        <taxon>Sphingobacteriales</taxon>
        <taxon>Sphingobacteriaceae</taxon>
        <taxon>Mucilaginibacter</taxon>
    </lineage>
</organism>
<keyword evidence="3 10" id="KW-0808">Transferase</keyword>
<reference evidence="11" key="1">
    <citation type="journal article" date="2019" name="Int. J. Syst. Evol. Microbiol.">
        <title>The Global Catalogue of Microorganisms (GCM) 10K type strain sequencing project: providing services to taxonomists for standard genome sequencing and annotation.</title>
        <authorList>
            <consortium name="The Broad Institute Genomics Platform"/>
            <consortium name="The Broad Institute Genome Sequencing Center for Infectious Disease"/>
            <person name="Wu L."/>
            <person name="Ma J."/>
        </authorList>
    </citation>
    <scope>NUCLEOTIDE SEQUENCE [LARGE SCALE GENOMIC DNA]</scope>
    <source>
        <strain evidence="11">KCTC 52232</strain>
    </source>
</reference>
<accession>A0ABW5XSH6</accession>
<keyword evidence="4" id="KW-0227">DNA damage</keyword>
<dbReference type="SUPFAM" id="SSF53155">
    <property type="entry name" value="Methylated DNA-protein cysteine methyltransferase domain"/>
    <property type="match status" value="1"/>
</dbReference>
<comment type="catalytic activity">
    <reaction evidence="8">
        <text>a 6-O-methyl-2'-deoxyguanosine in DNA + L-cysteinyl-[protein] = S-methyl-L-cysteinyl-[protein] + a 2'-deoxyguanosine in DNA</text>
        <dbReference type="Rhea" id="RHEA:24000"/>
        <dbReference type="Rhea" id="RHEA-COMP:10131"/>
        <dbReference type="Rhea" id="RHEA-COMP:10132"/>
        <dbReference type="Rhea" id="RHEA-COMP:11367"/>
        <dbReference type="Rhea" id="RHEA-COMP:11368"/>
        <dbReference type="ChEBI" id="CHEBI:29950"/>
        <dbReference type="ChEBI" id="CHEBI:82612"/>
        <dbReference type="ChEBI" id="CHEBI:85445"/>
        <dbReference type="ChEBI" id="CHEBI:85448"/>
        <dbReference type="EC" id="2.1.1.63"/>
    </reaction>
</comment>
<comment type="caution">
    <text evidence="10">The sequence shown here is derived from an EMBL/GenBank/DDBJ whole genome shotgun (WGS) entry which is preliminary data.</text>
</comment>
<sequence>MAKDKVRNFLRVEETIYYLIENFKSQPDLDVLAEKINLSPFHFQRIFLDWVGITPKKFLQYLTLGYLKDQIRNTANVIQAANIAGLSSQSRVYDLFINIEGVSPQQYKSSGVALQIRYGYHPTPFGMCFIAVTEKGVCEFRFITDEGVRDEYSRFAQKWTFAILEHRPDITKSYIEKIFRPKNVNDNKLNLLVQGSEFQIKVWEALVNIPFGSVRSYEQVARLIETPNAMRQIATAAGQNPFTYLIPCHRIIRKSGEVGYFDSAGRIRKQAMLAWEMSSVDNIAG</sequence>
<dbReference type="Pfam" id="PF01035">
    <property type="entry name" value="DNA_binding_1"/>
    <property type="match status" value="1"/>
</dbReference>
<protein>
    <submittedName>
        <fullName evidence="10">Methylated-DNA--[protein]-cysteine S-methyltransferase</fullName>
        <ecNumber evidence="10">2.1.1.63</ecNumber>
    </submittedName>
</protein>
<dbReference type="Pfam" id="PF12833">
    <property type="entry name" value="HTH_18"/>
    <property type="match status" value="1"/>
</dbReference>
<dbReference type="PANTHER" id="PTHR10815:SF13">
    <property type="entry name" value="METHYLATED-DNA--PROTEIN-CYSTEINE METHYLTRANSFERASE"/>
    <property type="match status" value="1"/>
</dbReference>
<dbReference type="PROSITE" id="PS00374">
    <property type="entry name" value="MGMT"/>
    <property type="match status" value="1"/>
</dbReference>
<dbReference type="PANTHER" id="PTHR10815">
    <property type="entry name" value="METHYLATED-DNA--PROTEIN-CYSTEINE METHYLTRANSFERASE"/>
    <property type="match status" value="1"/>
</dbReference>
<dbReference type="PROSITE" id="PS01124">
    <property type="entry name" value="HTH_ARAC_FAMILY_2"/>
    <property type="match status" value="1"/>
</dbReference>
<dbReference type="Gene3D" id="3.30.160.70">
    <property type="entry name" value="Methylated DNA-protein cysteine methyltransferase domain"/>
    <property type="match status" value="1"/>
</dbReference>
<dbReference type="InterPro" id="IPR014048">
    <property type="entry name" value="MethylDNA_cys_MeTrfase_DNA-bd"/>
</dbReference>
<dbReference type="InterPro" id="IPR036631">
    <property type="entry name" value="MGMT_N_sf"/>
</dbReference>
<keyword evidence="5" id="KW-0805">Transcription regulation</keyword>
<evidence type="ECO:0000313" key="11">
    <source>
        <dbReference type="Proteomes" id="UP001597601"/>
    </source>
</evidence>
<dbReference type="GO" id="GO:0032259">
    <property type="term" value="P:methylation"/>
    <property type="evidence" value="ECO:0007669"/>
    <property type="project" value="UniProtKB-KW"/>
</dbReference>
<evidence type="ECO:0000313" key="10">
    <source>
        <dbReference type="EMBL" id="MFD2865454.1"/>
    </source>
</evidence>
<dbReference type="EC" id="2.1.1.63" evidence="10"/>
<evidence type="ECO:0000256" key="5">
    <source>
        <dbReference type="ARBA" id="ARBA00023015"/>
    </source>
</evidence>
<evidence type="ECO:0000259" key="9">
    <source>
        <dbReference type="PROSITE" id="PS01124"/>
    </source>
</evidence>
<dbReference type="RefSeq" id="WP_377127808.1">
    <property type="nucleotide sequence ID" value="NZ_JBHUHN010000001.1"/>
</dbReference>
<dbReference type="InterPro" id="IPR036388">
    <property type="entry name" value="WH-like_DNA-bd_sf"/>
</dbReference>
<dbReference type="Gene3D" id="1.10.10.60">
    <property type="entry name" value="Homeodomain-like"/>
    <property type="match status" value="1"/>
</dbReference>
<dbReference type="InterPro" id="IPR018060">
    <property type="entry name" value="HTH_AraC"/>
</dbReference>
<dbReference type="InterPro" id="IPR009057">
    <property type="entry name" value="Homeodomain-like_sf"/>
</dbReference>
<dbReference type="Proteomes" id="UP001597601">
    <property type="component" value="Unassembled WGS sequence"/>
</dbReference>
<keyword evidence="11" id="KW-1185">Reference proteome</keyword>
<feature type="domain" description="HTH araC/xylS-type" evidence="9">
    <location>
        <begin position="13"/>
        <end position="110"/>
    </location>
</feature>
<evidence type="ECO:0000256" key="2">
    <source>
        <dbReference type="ARBA" id="ARBA00022603"/>
    </source>
</evidence>
<dbReference type="SUPFAM" id="SSF46767">
    <property type="entry name" value="Methylated DNA-protein cysteine methyltransferase, C-terminal domain"/>
    <property type="match status" value="1"/>
</dbReference>
<keyword evidence="7" id="KW-0234">DNA repair</keyword>
<gene>
    <name evidence="10" type="ORF">ACFSYC_12205</name>
</gene>
<dbReference type="GO" id="GO:0003908">
    <property type="term" value="F:methylated-DNA-[protein]-cysteine S-methyltransferase activity"/>
    <property type="evidence" value="ECO:0007669"/>
    <property type="project" value="UniProtKB-EC"/>
</dbReference>
<evidence type="ECO:0000256" key="4">
    <source>
        <dbReference type="ARBA" id="ARBA00022763"/>
    </source>
</evidence>
<dbReference type="Gene3D" id="1.10.10.10">
    <property type="entry name" value="Winged helix-like DNA-binding domain superfamily/Winged helix DNA-binding domain"/>
    <property type="match status" value="1"/>
</dbReference>
<dbReference type="SUPFAM" id="SSF46689">
    <property type="entry name" value="Homeodomain-like"/>
    <property type="match status" value="1"/>
</dbReference>
<dbReference type="InterPro" id="IPR001497">
    <property type="entry name" value="MethylDNA_cys_MeTrfase_AS"/>
</dbReference>
<evidence type="ECO:0000256" key="3">
    <source>
        <dbReference type="ARBA" id="ARBA00022679"/>
    </source>
</evidence>
<dbReference type="EMBL" id="JBHUON010000014">
    <property type="protein sequence ID" value="MFD2865454.1"/>
    <property type="molecule type" value="Genomic_DNA"/>
</dbReference>
<proteinExistence type="predicted"/>
<dbReference type="CDD" id="cd06445">
    <property type="entry name" value="ATase"/>
    <property type="match status" value="1"/>
</dbReference>
<dbReference type="NCBIfam" id="TIGR00589">
    <property type="entry name" value="ogt"/>
    <property type="match status" value="1"/>
</dbReference>
<name>A0ABW5XSH6_9SPHI</name>
<evidence type="ECO:0000256" key="1">
    <source>
        <dbReference type="ARBA" id="ARBA00001286"/>
    </source>
</evidence>
<evidence type="ECO:0000256" key="6">
    <source>
        <dbReference type="ARBA" id="ARBA00023163"/>
    </source>
</evidence>
<keyword evidence="2 10" id="KW-0489">Methyltransferase</keyword>
<dbReference type="SMART" id="SM00342">
    <property type="entry name" value="HTH_ARAC"/>
    <property type="match status" value="1"/>
</dbReference>
<dbReference type="InterPro" id="IPR036217">
    <property type="entry name" value="MethylDNA_cys_MeTrfase_DNAb"/>
</dbReference>
<evidence type="ECO:0000256" key="8">
    <source>
        <dbReference type="ARBA" id="ARBA00049348"/>
    </source>
</evidence>
<keyword evidence="6" id="KW-0804">Transcription</keyword>